<dbReference type="Pfam" id="PF04773">
    <property type="entry name" value="FecR"/>
    <property type="match status" value="1"/>
</dbReference>
<sequence length="323" mass="36153">MPMHDIKKLLEKYVAGTCTPAERSLIEQWYQQESDRSKVDTTKISFDRLEADIWQQVQLTVAPPAKGLTMTRGRLLKIAASFLLLLGAATMLWLVWPAKEAWQEVIAAKGKPLQFMLEDGTRVWLNAGSQLRYPAHFKGASRQIELITGEICLDVKQDPEHPFFIKSGHVNTRVLGTIFNVRAYSQLAYLQVTVQQGKVAVQCDNKLPQLAGQEVIVLPGEQVTVHTQSQEISKTTVDATAVNGWTTGQLLFNNERLDMISLMLENKFNVTIAFADPALQAYRITAGIEATDTLEDVLTALCLANKLNYSTQNHKITFSKQIH</sequence>
<dbReference type="PANTHER" id="PTHR30273:SF2">
    <property type="entry name" value="PROTEIN FECR"/>
    <property type="match status" value="1"/>
</dbReference>
<dbReference type="Pfam" id="PF16344">
    <property type="entry name" value="FecR_C"/>
    <property type="match status" value="1"/>
</dbReference>
<evidence type="ECO:0000259" key="3">
    <source>
        <dbReference type="Pfam" id="PF16344"/>
    </source>
</evidence>
<dbReference type="PIRSF" id="PIRSF018266">
    <property type="entry name" value="FecR"/>
    <property type="match status" value="1"/>
</dbReference>
<keyword evidence="1" id="KW-0472">Membrane</keyword>
<feature type="domain" description="FecR protein" evidence="2">
    <location>
        <begin position="107"/>
        <end position="199"/>
    </location>
</feature>
<evidence type="ECO:0000259" key="2">
    <source>
        <dbReference type="Pfam" id="PF04773"/>
    </source>
</evidence>
<evidence type="ECO:0000313" key="4">
    <source>
        <dbReference type="EMBL" id="MET6996153.1"/>
    </source>
</evidence>
<protein>
    <submittedName>
        <fullName evidence="4">FecR domain-containing protein</fullName>
    </submittedName>
</protein>
<dbReference type="PANTHER" id="PTHR30273">
    <property type="entry name" value="PERIPLASMIC SIGNAL SENSOR AND SIGMA FACTOR ACTIVATOR FECR-RELATED"/>
    <property type="match status" value="1"/>
</dbReference>
<dbReference type="Proteomes" id="UP001549749">
    <property type="component" value="Unassembled WGS sequence"/>
</dbReference>
<dbReference type="RefSeq" id="WP_354658801.1">
    <property type="nucleotide sequence ID" value="NZ_JBEXAC010000001.1"/>
</dbReference>
<proteinExistence type="predicted"/>
<keyword evidence="1" id="KW-0812">Transmembrane</keyword>
<dbReference type="EMBL" id="JBEXAC010000001">
    <property type="protein sequence ID" value="MET6996153.1"/>
    <property type="molecule type" value="Genomic_DNA"/>
</dbReference>
<name>A0ABV2SZD4_9BACT</name>
<dbReference type="Gene3D" id="2.60.120.1440">
    <property type="match status" value="1"/>
</dbReference>
<organism evidence="4 5">
    <name type="scientific">Chitinophaga defluvii</name>
    <dbReference type="NCBI Taxonomy" id="3163343"/>
    <lineage>
        <taxon>Bacteria</taxon>
        <taxon>Pseudomonadati</taxon>
        <taxon>Bacteroidota</taxon>
        <taxon>Chitinophagia</taxon>
        <taxon>Chitinophagales</taxon>
        <taxon>Chitinophagaceae</taxon>
        <taxon>Chitinophaga</taxon>
    </lineage>
</organism>
<dbReference type="InterPro" id="IPR006860">
    <property type="entry name" value="FecR"/>
</dbReference>
<keyword evidence="1" id="KW-1133">Transmembrane helix</keyword>
<reference evidence="4 5" key="1">
    <citation type="submission" date="2024-06" db="EMBL/GenBank/DDBJ databases">
        <title>Chitinophaga defluvii sp. nov., isolated from municipal sewage.</title>
        <authorList>
            <person name="Zhang L."/>
        </authorList>
    </citation>
    <scope>NUCLEOTIDE SEQUENCE [LARGE SCALE GENOMIC DNA]</scope>
    <source>
        <strain evidence="4 5">H8</strain>
    </source>
</reference>
<dbReference type="InterPro" id="IPR012373">
    <property type="entry name" value="Ferrdict_sens_TM"/>
</dbReference>
<gene>
    <name evidence="4" type="ORF">ABR189_02185</name>
</gene>
<feature type="transmembrane region" description="Helical" evidence="1">
    <location>
        <begin position="75"/>
        <end position="96"/>
    </location>
</feature>
<evidence type="ECO:0000256" key="1">
    <source>
        <dbReference type="SAM" id="Phobius"/>
    </source>
</evidence>
<feature type="domain" description="Protein FecR C-terminal" evidence="3">
    <location>
        <begin position="250"/>
        <end position="317"/>
    </location>
</feature>
<accession>A0ABV2SZD4</accession>
<dbReference type="Gene3D" id="3.55.50.30">
    <property type="match status" value="1"/>
</dbReference>
<dbReference type="InterPro" id="IPR032508">
    <property type="entry name" value="FecR_C"/>
</dbReference>
<evidence type="ECO:0000313" key="5">
    <source>
        <dbReference type="Proteomes" id="UP001549749"/>
    </source>
</evidence>
<keyword evidence="5" id="KW-1185">Reference proteome</keyword>
<comment type="caution">
    <text evidence="4">The sequence shown here is derived from an EMBL/GenBank/DDBJ whole genome shotgun (WGS) entry which is preliminary data.</text>
</comment>